<name>A0A9W4DUD5_9ACTN</name>
<dbReference type="EMBL" id="CAJSLV010000053">
    <property type="protein sequence ID" value="CAG6394137.1"/>
    <property type="molecule type" value="Genomic_DNA"/>
</dbReference>
<dbReference type="Proteomes" id="UP001152519">
    <property type="component" value="Unassembled WGS sequence"/>
</dbReference>
<dbReference type="CDD" id="cd04301">
    <property type="entry name" value="NAT_SF"/>
    <property type="match status" value="1"/>
</dbReference>
<sequence>MFSTTSDEIAPHTEFPTDDALSRWAAGDRTTARVFTRGAAVAVAAPGLSLRDRLVVTGPAGEAIPLVRDVLAEVGRGYRPLGDRGLIDALVMAVPELRPTAGFGWMVRTGSAAVPPDGTAGWLPAAAAAGITDLLDQAFPDSYAYPGRLGADDRWAGVLPPGGSGTPLAVAALAWCAPTVGLLAGVATAPAARGRGLGRQVCAFVLAEALAAYGTAALIVDDDNTPALRLYRSLGLAYRPLRAAAFRAPAA</sequence>
<organism evidence="2 3">
    <name type="scientific">Actinacidiphila cocklensis</name>
    <dbReference type="NCBI Taxonomy" id="887465"/>
    <lineage>
        <taxon>Bacteria</taxon>
        <taxon>Bacillati</taxon>
        <taxon>Actinomycetota</taxon>
        <taxon>Actinomycetes</taxon>
        <taxon>Kitasatosporales</taxon>
        <taxon>Streptomycetaceae</taxon>
        <taxon>Actinacidiphila</taxon>
    </lineage>
</organism>
<evidence type="ECO:0000259" key="1">
    <source>
        <dbReference type="PROSITE" id="PS51186"/>
    </source>
</evidence>
<feature type="domain" description="N-acetyltransferase" evidence="1">
    <location>
        <begin position="118"/>
        <end position="251"/>
    </location>
</feature>
<evidence type="ECO:0000313" key="3">
    <source>
        <dbReference type="Proteomes" id="UP001152519"/>
    </source>
</evidence>
<proteinExistence type="predicted"/>
<dbReference type="InterPro" id="IPR000182">
    <property type="entry name" value="GNAT_dom"/>
</dbReference>
<dbReference type="RefSeq" id="WP_251490196.1">
    <property type="nucleotide sequence ID" value="NZ_CAJSLV010000053.1"/>
</dbReference>
<dbReference type="AlphaFoldDB" id="A0A9W4DUD5"/>
<comment type="caution">
    <text evidence="2">The sequence shown here is derived from an EMBL/GenBank/DDBJ whole genome shotgun (WGS) entry which is preliminary data.</text>
</comment>
<gene>
    <name evidence="2" type="ORF">SCOCK_240089</name>
</gene>
<protein>
    <submittedName>
        <fullName evidence="2">Acetyltransferase (GNAT) family protein</fullName>
    </submittedName>
</protein>
<evidence type="ECO:0000313" key="2">
    <source>
        <dbReference type="EMBL" id="CAG6394137.1"/>
    </source>
</evidence>
<reference evidence="2" key="1">
    <citation type="submission" date="2021-05" db="EMBL/GenBank/DDBJ databases">
        <authorList>
            <person name="Arsene-Ploetze F."/>
        </authorList>
    </citation>
    <scope>NUCLEOTIDE SEQUENCE</scope>
    <source>
        <strain evidence="2">DSM 42138</strain>
    </source>
</reference>
<dbReference type="SUPFAM" id="SSF55729">
    <property type="entry name" value="Acyl-CoA N-acyltransferases (Nat)"/>
    <property type="match status" value="1"/>
</dbReference>
<dbReference type="GO" id="GO:0016747">
    <property type="term" value="F:acyltransferase activity, transferring groups other than amino-acyl groups"/>
    <property type="evidence" value="ECO:0007669"/>
    <property type="project" value="InterPro"/>
</dbReference>
<dbReference type="PROSITE" id="PS51186">
    <property type="entry name" value="GNAT"/>
    <property type="match status" value="1"/>
</dbReference>
<keyword evidence="3" id="KW-1185">Reference proteome</keyword>
<dbReference type="Gene3D" id="3.40.630.30">
    <property type="match status" value="1"/>
</dbReference>
<dbReference type="InterPro" id="IPR016181">
    <property type="entry name" value="Acyl_CoA_acyltransferase"/>
</dbReference>
<dbReference type="Pfam" id="PF00583">
    <property type="entry name" value="Acetyltransf_1"/>
    <property type="match status" value="1"/>
</dbReference>
<accession>A0A9W4DUD5</accession>